<comment type="caution">
    <text evidence="2">The sequence shown here is derived from an EMBL/GenBank/DDBJ whole genome shotgun (WGS) entry which is preliminary data.</text>
</comment>
<dbReference type="Pfam" id="PF22552">
    <property type="entry name" value="TY-Chap3"/>
    <property type="match status" value="1"/>
</dbReference>
<name>A0ABS1M575_9NOCA</name>
<protein>
    <recommendedName>
        <fullName evidence="1">TY-Chap N-terminal domain-containing protein</fullName>
    </recommendedName>
</protein>
<gene>
    <name evidence="2" type="ORF">JK358_13815</name>
</gene>
<dbReference type="EMBL" id="JAERRJ010000005">
    <property type="protein sequence ID" value="MBL1075471.1"/>
    <property type="molecule type" value="Genomic_DNA"/>
</dbReference>
<dbReference type="InterPro" id="IPR054344">
    <property type="entry name" value="TY-Chap_N"/>
</dbReference>
<proteinExistence type="predicted"/>
<sequence length="335" mass="37381">MKGMDQVRFSSVLRALNTDFGTWSRDDVVAACARAGWVVEDDFSGVRMPECEGGGWLSDDGAEYLRADPALAQLGILAGTIEPHQFRDYIALATEVWGTPSFHGGDLGVFVRWRQQTTTRALYLRHDGLMSVSAFASYAIESLEDSAWRHNEALEEVPFTWLGELGGGDMIGFGYSHHLVNSWRDLTAALTRTLQDLQLGMIALGNPLTDNDGPLEDIVVVTLAATAPDDDRVLQIMLSTEEPAVWLHDDERWHDQLVAHGFHPHPDDPDYPWLREVPVGKDGCAELATLAVSFLQILGLELDALNVEFWRYNDPYEYFELTCVGVPEAQVARYR</sequence>
<keyword evidence="3" id="KW-1185">Reference proteome</keyword>
<evidence type="ECO:0000313" key="3">
    <source>
        <dbReference type="Proteomes" id="UP000602198"/>
    </source>
</evidence>
<evidence type="ECO:0000259" key="1">
    <source>
        <dbReference type="Pfam" id="PF22552"/>
    </source>
</evidence>
<feature type="domain" description="TY-Chap N-terminal" evidence="1">
    <location>
        <begin position="182"/>
        <end position="296"/>
    </location>
</feature>
<dbReference type="Proteomes" id="UP000602198">
    <property type="component" value="Unassembled WGS sequence"/>
</dbReference>
<reference evidence="2 3" key="1">
    <citation type="submission" date="2021-01" db="EMBL/GenBank/DDBJ databases">
        <title>WGS of actinomycetes isolated from Thailand.</title>
        <authorList>
            <person name="Thawai C."/>
        </authorList>
    </citation>
    <scope>NUCLEOTIDE SEQUENCE [LARGE SCALE GENOMIC DNA]</scope>
    <source>
        <strain evidence="2 3">LPG 2</strain>
    </source>
</reference>
<evidence type="ECO:0000313" key="2">
    <source>
        <dbReference type="EMBL" id="MBL1075471.1"/>
    </source>
</evidence>
<dbReference type="RefSeq" id="WP_201947558.1">
    <property type="nucleotide sequence ID" value="NZ_JAERRJ010000005.1"/>
</dbReference>
<accession>A0ABS1M575</accession>
<organism evidence="2 3">
    <name type="scientific">Nocardia acididurans</name>
    <dbReference type="NCBI Taxonomy" id="2802282"/>
    <lineage>
        <taxon>Bacteria</taxon>
        <taxon>Bacillati</taxon>
        <taxon>Actinomycetota</taxon>
        <taxon>Actinomycetes</taxon>
        <taxon>Mycobacteriales</taxon>
        <taxon>Nocardiaceae</taxon>
        <taxon>Nocardia</taxon>
    </lineage>
</organism>